<dbReference type="Gene3D" id="1.10.405.10">
    <property type="entry name" value="Guanine Nucleotide Dissociation Inhibitor, domain 1"/>
    <property type="match status" value="1"/>
</dbReference>
<dbReference type="Pfam" id="PF01593">
    <property type="entry name" value="Amino_oxidase"/>
    <property type="match status" value="1"/>
</dbReference>
<dbReference type="SUPFAM" id="SSF51905">
    <property type="entry name" value="FAD/NAD(P)-binding domain"/>
    <property type="match status" value="1"/>
</dbReference>
<sequence length="534" mass="60308">MKRRNFIELCMAGSAALLADTGCKQPAPSFKGGITGAAAQTGHLLRDLKTFPVPQTYETIHTVIAGAGISGLSAGRWLYKYGKEDFTILELEDHAGGNAANGKNEVSAYPLGAHYIPIPNNHLTEYLDFLQESNVLQYQNGEQLPFYNEEYLCADPQERLFINGTWQEGLVPVKGITKEEQPQFQKFFALMEHYRYLKDAEERYIFDIPVDRSSTDAAYTRLDTITMDSWLREQGLTAPALRWYVNYCTRDDFGCNAASVSAWVGIHYFASRKGKGTNATHSDVITWPQGNGYLVEQLKKDIDKKIRVNSLVLSVFQKDKKIAIHYLDVKSKQVKGLLAEKCILATPVFITGKLLKDQQAFNAYKEKFIYTPWVVANLKLRQPSVSSWPGMCWDNVIYNSNSLGYVDATHQLVDQLTPYKNITYYLPLTDTDATTARMAAYKTSYDSWCRQVLDDLKTAHPKIEDDLEEINITVWGHAMPKPLPGHIFGAFRKVLHQPVNDQLFFAHTDYAGISIFEEGFYQGIEAAQKIIHAS</sequence>
<organism evidence="3 4">
    <name type="scientific">Niabella pedocola</name>
    <dbReference type="NCBI Taxonomy" id="1752077"/>
    <lineage>
        <taxon>Bacteria</taxon>
        <taxon>Pseudomonadati</taxon>
        <taxon>Bacteroidota</taxon>
        <taxon>Chitinophagia</taxon>
        <taxon>Chitinophagales</taxon>
        <taxon>Chitinophagaceae</taxon>
        <taxon>Niabella</taxon>
    </lineage>
</organism>
<proteinExistence type="inferred from homology"/>
<dbReference type="PANTHER" id="PTHR43563:SF14">
    <property type="entry name" value="AMINE OXIDASE"/>
    <property type="match status" value="1"/>
</dbReference>
<evidence type="ECO:0000256" key="1">
    <source>
        <dbReference type="ARBA" id="ARBA00005995"/>
    </source>
</evidence>
<evidence type="ECO:0000313" key="4">
    <source>
        <dbReference type="Proteomes" id="UP001199816"/>
    </source>
</evidence>
<accession>A0ABS8PX53</accession>
<comment type="caution">
    <text evidence="3">The sequence shown here is derived from an EMBL/GenBank/DDBJ whole genome shotgun (WGS) entry which is preliminary data.</text>
</comment>
<evidence type="ECO:0000313" key="3">
    <source>
        <dbReference type="EMBL" id="MCD2425404.1"/>
    </source>
</evidence>
<dbReference type="RefSeq" id="WP_231007889.1">
    <property type="nucleotide sequence ID" value="NZ_JAJNEC010000007.1"/>
</dbReference>
<gene>
    <name evidence="3" type="ORF">LQ567_21650</name>
</gene>
<keyword evidence="4" id="KW-1185">Reference proteome</keyword>
<dbReference type="EMBL" id="JAJNEC010000007">
    <property type="protein sequence ID" value="MCD2425404.1"/>
    <property type="molecule type" value="Genomic_DNA"/>
</dbReference>
<dbReference type="InterPro" id="IPR002937">
    <property type="entry name" value="Amino_oxidase"/>
</dbReference>
<dbReference type="InterPro" id="IPR050703">
    <property type="entry name" value="Flavin_MAO"/>
</dbReference>
<dbReference type="Gene3D" id="3.50.50.60">
    <property type="entry name" value="FAD/NAD(P)-binding domain"/>
    <property type="match status" value="2"/>
</dbReference>
<protein>
    <submittedName>
        <fullName evidence="3">FAD-dependent oxidoreductase</fullName>
    </submittedName>
</protein>
<reference evidence="3 4" key="1">
    <citation type="submission" date="2021-11" db="EMBL/GenBank/DDBJ databases">
        <title>Genomic of Niabella pedocola.</title>
        <authorList>
            <person name="Wu T."/>
        </authorList>
    </citation>
    <scope>NUCLEOTIDE SEQUENCE [LARGE SCALE GENOMIC DNA]</scope>
    <source>
        <strain evidence="3 4">JCM 31011</strain>
    </source>
</reference>
<feature type="domain" description="Amine oxidase" evidence="2">
    <location>
        <begin position="69"/>
        <end position="531"/>
    </location>
</feature>
<dbReference type="Proteomes" id="UP001199816">
    <property type="component" value="Unassembled WGS sequence"/>
</dbReference>
<comment type="similarity">
    <text evidence="1">Belongs to the flavin monoamine oxidase family.</text>
</comment>
<dbReference type="InterPro" id="IPR036188">
    <property type="entry name" value="FAD/NAD-bd_sf"/>
</dbReference>
<name>A0ABS8PX53_9BACT</name>
<evidence type="ECO:0000259" key="2">
    <source>
        <dbReference type="Pfam" id="PF01593"/>
    </source>
</evidence>
<dbReference type="PANTHER" id="PTHR43563">
    <property type="entry name" value="AMINE OXIDASE"/>
    <property type="match status" value="1"/>
</dbReference>